<protein>
    <recommendedName>
        <fullName evidence="4">DDE Tnp4 domain-containing protein</fullName>
    </recommendedName>
</protein>
<keyword evidence="3" id="KW-1185">Reference proteome</keyword>
<comment type="caution">
    <text evidence="2">The sequence shown here is derived from an EMBL/GenBank/DDBJ whole genome shotgun (WGS) entry which is preliminary data.</text>
</comment>
<evidence type="ECO:0008006" key="4">
    <source>
        <dbReference type="Google" id="ProtNLM"/>
    </source>
</evidence>
<sequence>MVDTACLSINSLKKHLKKGYDFSKNNFVYPIRKQKKVNLDATELHFNDVFGSFRSKIENQFSELGNKFHRFNNNKSVVKIDNIKFYNLQFRVACLLKNIQKFSDKFGIKVQPHHMLWESADFEFPVKEKLLDIVISSKKEQKESCDSMIELQKKLLSLDISDDMVMDDYSDNDKQNGESDDDFEKFNERSRSGMKKRKCKQKEKVDLSKMREVVGVVIPQDE</sequence>
<feature type="compositionally biased region" description="Basic residues" evidence="1">
    <location>
        <begin position="192"/>
        <end position="201"/>
    </location>
</feature>
<name>A0A068SIJ6_9FUNG</name>
<reference evidence="2" key="1">
    <citation type="submission" date="2013-08" db="EMBL/GenBank/DDBJ databases">
        <title>Gene expansion shapes genome architecture in the human pathogen Lichtheimia corymbifera: an evolutionary genomics analysis in the ancient terrestrial Mucorales (Mucoromycotina).</title>
        <authorList>
            <person name="Schwartze V.U."/>
            <person name="Winter S."/>
            <person name="Shelest E."/>
            <person name="Marcet-Houben M."/>
            <person name="Horn F."/>
            <person name="Wehner S."/>
            <person name="Hoffmann K."/>
            <person name="Riege K."/>
            <person name="Sammeth M."/>
            <person name="Nowrousian M."/>
            <person name="Valiante V."/>
            <person name="Linde J."/>
            <person name="Jacobsen I.D."/>
            <person name="Marz M."/>
            <person name="Brakhage A.A."/>
            <person name="Gabaldon T."/>
            <person name="Bocker S."/>
            <person name="Voigt K."/>
        </authorList>
    </citation>
    <scope>NUCLEOTIDE SEQUENCE [LARGE SCALE GENOMIC DNA]</scope>
    <source>
        <strain evidence="2">FSU 9682</strain>
    </source>
</reference>
<accession>A0A068SIJ6</accession>
<feature type="region of interest" description="Disordered" evidence="1">
    <location>
        <begin position="169"/>
        <end position="203"/>
    </location>
</feature>
<dbReference type="OrthoDB" id="2393881at2759"/>
<dbReference type="VEuPathDB" id="FungiDB:LCOR_11975.1"/>
<dbReference type="EMBL" id="CBTN010000153">
    <property type="protein sequence ID" value="CDH61196.1"/>
    <property type="molecule type" value="Genomic_DNA"/>
</dbReference>
<evidence type="ECO:0000313" key="2">
    <source>
        <dbReference type="EMBL" id="CDH61196.1"/>
    </source>
</evidence>
<dbReference type="Proteomes" id="UP000027586">
    <property type="component" value="Unassembled WGS sequence"/>
</dbReference>
<evidence type="ECO:0000313" key="3">
    <source>
        <dbReference type="Proteomes" id="UP000027586"/>
    </source>
</evidence>
<dbReference type="AlphaFoldDB" id="A0A068SIJ6"/>
<evidence type="ECO:0000256" key="1">
    <source>
        <dbReference type="SAM" id="MobiDB-lite"/>
    </source>
</evidence>
<organism evidence="2 3">
    <name type="scientific">Lichtheimia corymbifera JMRC:FSU:9682</name>
    <dbReference type="NCBI Taxonomy" id="1263082"/>
    <lineage>
        <taxon>Eukaryota</taxon>
        <taxon>Fungi</taxon>
        <taxon>Fungi incertae sedis</taxon>
        <taxon>Mucoromycota</taxon>
        <taxon>Mucoromycotina</taxon>
        <taxon>Mucoromycetes</taxon>
        <taxon>Mucorales</taxon>
        <taxon>Lichtheimiaceae</taxon>
        <taxon>Lichtheimia</taxon>
    </lineage>
</organism>
<gene>
    <name evidence="2" type="ORF">LCOR_11975.1</name>
</gene>
<proteinExistence type="predicted"/>